<dbReference type="OMA" id="ARQMSVM"/>
<dbReference type="InterPro" id="IPR042855">
    <property type="entry name" value="V_SNARE_CC"/>
</dbReference>
<dbReference type="PROSITE" id="PS50892">
    <property type="entry name" value="V_SNARE"/>
    <property type="match status" value="1"/>
</dbReference>
<dbReference type="Pfam" id="PF00957">
    <property type="entry name" value="Synaptobrevin"/>
    <property type="match status" value="1"/>
</dbReference>
<dbReference type="HOGENOM" id="CLU_2214962_0_0_1"/>
<dbReference type="GeneID" id="17281558"/>
<reference evidence="4" key="1">
    <citation type="journal article" date="2013" name="Nature">
        <title>Pan genome of the phytoplankton Emiliania underpins its global distribution.</title>
        <authorList>
            <person name="Read B.A."/>
            <person name="Kegel J."/>
            <person name="Klute M.J."/>
            <person name="Kuo A."/>
            <person name="Lefebvre S.C."/>
            <person name="Maumus F."/>
            <person name="Mayer C."/>
            <person name="Miller J."/>
            <person name="Monier A."/>
            <person name="Salamov A."/>
            <person name="Young J."/>
            <person name="Aguilar M."/>
            <person name="Claverie J.M."/>
            <person name="Frickenhaus S."/>
            <person name="Gonzalez K."/>
            <person name="Herman E.K."/>
            <person name="Lin Y.C."/>
            <person name="Napier J."/>
            <person name="Ogata H."/>
            <person name="Sarno A.F."/>
            <person name="Shmutz J."/>
            <person name="Schroeder D."/>
            <person name="de Vargas C."/>
            <person name="Verret F."/>
            <person name="von Dassow P."/>
            <person name="Valentin K."/>
            <person name="Van de Peer Y."/>
            <person name="Wheeler G."/>
            <person name="Dacks J.B."/>
            <person name="Delwiche C.F."/>
            <person name="Dyhrman S.T."/>
            <person name="Glockner G."/>
            <person name="John U."/>
            <person name="Richards T."/>
            <person name="Worden A.Z."/>
            <person name="Zhang X."/>
            <person name="Grigoriev I.V."/>
            <person name="Allen A.E."/>
            <person name="Bidle K."/>
            <person name="Borodovsky M."/>
            <person name="Bowler C."/>
            <person name="Brownlee C."/>
            <person name="Cock J.M."/>
            <person name="Elias M."/>
            <person name="Gladyshev V.N."/>
            <person name="Groth M."/>
            <person name="Guda C."/>
            <person name="Hadaegh A."/>
            <person name="Iglesias-Rodriguez M.D."/>
            <person name="Jenkins J."/>
            <person name="Jones B.M."/>
            <person name="Lawson T."/>
            <person name="Leese F."/>
            <person name="Lindquist E."/>
            <person name="Lobanov A."/>
            <person name="Lomsadze A."/>
            <person name="Malik S.B."/>
            <person name="Marsh M.E."/>
            <person name="Mackinder L."/>
            <person name="Mock T."/>
            <person name="Mueller-Roeber B."/>
            <person name="Pagarete A."/>
            <person name="Parker M."/>
            <person name="Probert I."/>
            <person name="Quesneville H."/>
            <person name="Raines C."/>
            <person name="Rensing S.A."/>
            <person name="Riano-Pachon D.M."/>
            <person name="Richier S."/>
            <person name="Rokitta S."/>
            <person name="Shiraiwa Y."/>
            <person name="Soanes D.M."/>
            <person name="van der Giezen M."/>
            <person name="Wahlund T.M."/>
            <person name="Williams B."/>
            <person name="Wilson W."/>
            <person name="Wolfe G."/>
            <person name="Wurch L.L."/>
        </authorList>
    </citation>
    <scope>NUCLEOTIDE SEQUENCE</scope>
</reference>
<organism evidence="3 4">
    <name type="scientific">Emiliania huxleyi (strain CCMP1516)</name>
    <dbReference type="NCBI Taxonomy" id="280463"/>
    <lineage>
        <taxon>Eukaryota</taxon>
        <taxon>Haptista</taxon>
        <taxon>Haptophyta</taxon>
        <taxon>Prymnesiophyceae</taxon>
        <taxon>Isochrysidales</taxon>
        <taxon>Noelaerhabdaceae</taxon>
        <taxon>Emiliania</taxon>
    </lineage>
</organism>
<dbReference type="PANTHER" id="PTHR45701">
    <property type="entry name" value="SYNAPTOBREVIN FAMILY MEMBER"/>
    <property type="match status" value="1"/>
</dbReference>
<dbReference type="AlphaFoldDB" id="A0A0D3KKK2"/>
<feature type="domain" description="V-SNARE coiled-coil homology" evidence="2">
    <location>
        <begin position="1"/>
        <end position="58"/>
    </location>
</feature>
<keyword evidence="1" id="KW-0175">Coiled coil</keyword>
<evidence type="ECO:0000313" key="4">
    <source>
        <dbReference type="Proteomes" id="UP000013827"/>
    </source>
</evidence>
<dbReference type="SUPFAM" id="SSF58038">
    <property type="entry name" value="SNARE fusion complex"/>
    <property type="match status" value="1"/>
</dbReference>
<dbReference type="InterPro" id="IPR016444">
    <property type="entry name" value="Synaptobrevin/VAMP"/>
</dbReference>
<name>A0A0D3KKK2_EMIH1</name>
<evidence type="ECO:0000313" key="3">
    <source>
        <dbReference type="EnsemblProtists" id="EOD36287"/>
    </source>
</evidence>
<dbReference type="eggNOG" id="ENOG502SGRC">
    <property type="taxonomic scope" value="Eukaryota"/>
</dbReference>
<evidence type="ECO:0000256" key="1">
    <source>
        <dbReference type="PROSITE-ProRule" id="PRU00290"/>
    </source>
</evidence>
<keyword evidence="4" id="KW-1185">Reference proteome</keyword>
<accession>A0A0D3KKK2</accession>
<dbReference type="Gene3D" id="1.20.5.110">
    <property type="match status" value="1"/>
</dbReference>
<protein>
    <recommendedName>
        <fullName evidence="2">V-SNARE coiled-coil homology domain-containing protein</fullName>
    </recommendedName>
</protein>
<dbReference type="PaxDb" id="2903-EOD36287"/>
<sequence>MVSDRVDEVKLVMADNIELLLHRGDKLDEVDEKARQMSVMARAFQRRARDAKRFQLWQQAKFGLAVGTAVTVGSVFGMRRPWCTMSVSTCRSYVFFLLSEYVARAYP</sequence>
<dbReference type="STRING" id="2903.R1DMS6"/>
<reference evidence="3" key="2">
    <citation type="submission" date="2024-10" db="UniProtKB">
        <authorList>
            <consortium name="EnsemblProtists"/>
        </authorList>
    </citation>
    <scope>IDENTIFICATION</scope>
</reference>
<dbReference type="EnsemblProtists" id="EOD36287">
    <property type="protein sequence ID" value="EOD36287"/>
    <property type="gene ID" value="EMIHUDRAFT_226600"/>
</dbReference>
<evidence type="ECO:0000259" key="2">
    <source>
        <dbReference type="PROSITE" id="PS50892"/>
    </source>
</evidence>
<dbReference type="KEGG" id="ehx:EMIHUDRAFT_226600"/>
<dbReference type="CDD" id="cd15843">
    <property type="entry name" value="R-SNARE"/>
    <property type="match status" value="1"/>
</dbReference>
<dbReference type="Proteomes" id="UP000013827">
    <property type="component" value="Unassembled WGS sequence"/>
</dbReference>
<proteinExistence type="predicted"/>
<dbReference type="RefSeq" id="XP_005788716.1">
    <property type="nucleotide sequence ID" value="XM_005788659.1"/>
</dbReference>